<dbReference type="FunFam" id="3.30.70.330:FF:000001">
    <property type="entry name" value="50S ribosomal protein L23"/>
    <property type="match status" value="1"/>
</dbReference>
<comment type="subunit">
    <text evidence="6">Part of the 50S ribosomal subunit. Contacts protein L29, and trigger factor when it is bound to the ribosome.</text>
</comment>
<keyword evidence="8" id="KW-1185">Reference proteome</keyword>
<organism evidence="7 8">
    <name type="scientific">Methylomarinovum tepidoasis</name>
    <dbReference type="NCBI Taxonomy" id="2840183"/>
    <lineage>
        <taxon>Bacteria</taxon>
        <taxon>Pseudomonadati</taxon>
        <taxon>Pseudomonadota</taxon>
        <taxon>Gammaproteobacteria</taxon>
        <taxon>Methylococcales</taxon>
        <taxon>Methylothermaceae</taxon>
        <taxon>Methylomarinovum</taxon>
    </lineage>
</organism>
<accession>A0AAU9CF12</accession>
<evidence type="ECO:0000313" key="7">
    <source>
        <dbReference type="EMBL" id="BCX88808.1"/>
    </source>
</evidence>
<evidence type="ECO:0000256" key="4">
    <source>
        <dbReference type="ARBA" id="ARBA00022980"/>
    </source>
</evidence>
<dbReference type="HAMAP" id="MF_01369_B">
    <property type="entry name" value="Ribosomal_uL23_B"/>
    <property type="match status" value="1"/>
</dbReference>
<dbReference type="GO" id="GO:0003735">
    <property type="term" value="F:structural constituent of ribosome"/>
    <property type="evidence" value="ECO:0007669"/>
    <property type="project" value="InterPro"/>
</dbReference>
<dbReference type="Pfam" id="PF00276">
    <property type="entry name" value="Ribosomal_L23"/>
    <property type="match status" value="1"/>
</dbReference>
<keyword evidence="3 6" id="KW-0694">RNA-binding</keyword>
<dbReference type="InterPro" id="IPR012678">
    <property type="entry name" value="Ribosomal_uL23/eL15/eS24_sf"/>
</dbReference>
<dbReference type="GO" id="GO:0006412">
    <property type="term" value="P:translation"/>
    <property type="evidence" value="ECO:0007669"/>
    <property type="project" value="UniProtKB-UniRule"/>
</dbReference>
<dbReference type="NCBIfam" id="NF004359">
    <property type="entry name" value="PRK05738.1-3"/>
    <property type="match status" value="1"/>
</dbReference>
<dbReference type="KEGG" id="meiy:MIN45_P1178"/>
<dbReference type="RefSeq" id="WP_286290986.1">
    <property type="nucleotide sequence ID" value="NZ_AP024718.1"/>
</dbReference>
<evidence type="ECO:0000256" key="5">
    <source>
        <dbReference type="ARBA" id="ARBA00023274"/>
    </source>
</evidence>
<comment type="function">
    <text evidence="6">One of the early assembly proteins it binds 23S rRNA. One of the proteins that surrounds the polypeptide exit tunnel on the outside of the ribosome. Forms the main docking site for trigger factor binding to the ribosome.</text>
</comment>
<dbReference type="NCBIfam" id="NF004363">
    <property type="entry name" value="PRK05738.2-4"/>
    <property type="match status" value="1"/>
</dbReference>
<dbReference type="GO" id="GO:0019843">
    <property type="term" value="F:rRNA binding"/>
    <property type="evidence" value="ECO:0007669"/>
    <property type="project" value="UniProtKB-UniRule"/>
</dbReference>
<sequence length="97" mass="11183">MSQLELMKVLVAPVISEKSTRLADSENCFVFKVRRDATKFQVKKAVEQLFDVEVDEVRLLNMKGKTKRFGRTMGKRPDWKKAYVRLKPGHEIDLSAA</sequence>
<gene>
    <name evidence="6" type="primary">rplW</name>
    <name evidence="7" type="ORF">MIN45_P1178</name>
</gene>
<dbReference type="EMBL" id="AP024718">
    <property type="protein sequence ID" value="BCX88808.1"/>
    <property type="molecule type" value="Genomic_DNA"/>
</dbReference>
<dbReference type="NCBIfam" id="NF004366">
    <property type="entry name" value="PRK05738.3-2"/>
    <property type="match status" value="1"/>
</dbReference>
<evidence type="ECO:0000256" key="1">
    <source>
        <dbReference type="ARBA" id="ARBA00006700"/>
    </source>
</evidence>
<dbReference type="SUPFAM" id="SSF54189">
    <property type="entry name" value="Ribosomal proteins S24e, L23 and L15e"/>
    <property type="match status" value="1"/>
</dbReference>
<evidence type="ECO:0000256" key="6">
    <source>
        <dbReference type="HAMAP-Rule" id="MF_01369"/>
    </source>
</evidence>
<reference evidence="8" key="1">
    <citation type="journal article" date="2024" name="Int. J. Syst. Evol. Microbiol.">
        <title>Methylomarinovum tepidoasis sp. nov., a moderately thermophilic methanotroph of the family Methylothermaceae isolated from a deep-sea hydrothermal field.</title>
        <authorList>
            <person name="Hirayama H."/>
            <person name="Takaki Y."/>
            <person name="Abe M."/>
            <person name="Miyazaki M."/>
            <person name="Uematsu K."/>
            <person name="Matsui Y."/>
            <person name="Takai K."/>
        </authorList>
    </citation>
    <scope>NUCLEOTIDE SEQUENCE [LARGE SCALE GENOMIC DNA]</scope>
    <source>
        <strain evidence="8">IN45</strain>
    </source>
</reference>
<protein>
    <recommendedName>
        <fullName evidence="6">Large ribosomal subunit protein uL23</fullName>
    </recommendedName>
</protein>
<evidence type="ECO:0000256" key="2">
    <source>
        <dbReference type="ARBA" id="ARBA00022730"/>
    </source>
</evidence>
<dbReference type="InterPro" id="IPR013025">
    <property type="entry name" value="Ribosomal_uL23-like"/>
</dbReference>
<comment type="similarity">
    <text evidence="1 6">Belongs to the universal ribosomal protein uL23 family.</text>
</comment>
<proteinExistence type="inferred from homology"/>
<keyword evidence="4 6" id="KW-0689">Ribosomal protein</keyword>
<evidence type="ECO:0000256" key="3">
    <source>
        <dbReference type="ARBA" id="ARBA00022884"/>
    </source>
</evidence>
<dbReference type="Proteomes" id="UP001321450">
    <property type="component" value="Chromosome"/>
</dbReference>
<dbReference type="AlphaFoldDB" id="A0AAU9CF12"/>
<dbReference type="GO" id="GO:0005840">
    <property type="term" value="C:ribosome"/>
    <property type="evidence" value="ECO:0007669"/>
    <property type="project" value="UniProtKB-KW"/>
</dbReference>
<keyword evidence="2 6" id="KW-0699">rRNA-binding</keyword>
<dbReference type="Gene3D" id="3.30.70.330">
    <property type="match status" value="1"/>
</dbReference>
<dbReference type="PANTHER" id="PTHR11620">
    <property type="entry name" value="60S RIBOSOMAL PROTEIN L23A"/>
    <property type="match status" value="1"/>
</dbReference>
<name>A0AAU9CF12_9GAMM</name>
<keyword evidence="5 6" id="KW-0687">Ribonucleoprotein</keyword>
<evidence type="ECO:0000313" key="8">
    <source>
        <dbReference type="Proteomes" id="UP001321450"/>
    </source>
</evidence>
<dbReference type="GO" id="GO:1990904">
    <property type="term" value="C:ribonucleoprotein complex"/>
    <property type="evidence" value="ECO:0007669"/>
    <property type="project" value="UniProtKB-KW"/>
</dbReference>
<dbReference type="InterPro" id="IPR012677">
    <property type="entry name" value="Nucleotide-bd_a/b_plait_sf"/>
</dbReference>